<dbReference type="InterPro" id="IPR014898">
    <property type="entry name" value="Znf_C2H2_LYAR"/>
</dbReference>
<dbReference type="AlphaFoldDB" id="A0A8T2GDH2"/>
<dbReference type="FunFam" id="3.30.1490.490:FF:000001">
    <property type="entry name" value="cell growth-regulating nucleolar protein-like"/>
    <property type="match status" value="1"/>
</dbReference>
<feature type="compositionally biased region" description="Basic and acidic residues" evidence="9">
    <location>
        <begin position="514"/>
        <end position="536"/>
    </location>
</feature>
<evidence type="ECO:0000313" key="13">
    <source>
        <dbReference type="Proteomes" id="UP000694251"/>
    </source>
</evidence>
<dbReference type="PANTHER" id="PTHR31589:SF98">
    <property type="entry name" value="LIGASE, PUTATIVE (DUF239)-RELATED"/>
    <property type="match status" value="1"/>
</dbReference>
<comment type="subcellular location">
    <subcellularLocation>
        <location evidence="1">Nucleus</location>
    </subcellularLocation>
</comment>
<dbReference type="FunFam" id="3.30.160.60:FF:001583">
    <property type="entry name" value="UBP1-associated proteins 1C"/>
    <property type="match status" value="1"/>
</dbReference>
<dbReference type="SMART" id="SM00451">
    <property type="entry name" value="ZnF_U1"/>
    <property type="match status" value="3"/>
</dbReference>
<accession>A0A8T2GDH2</accession>
<keyword evidence="6" id="KW-0539">Nucleus</keyword>
<evidence type="ECO:0000256" key="3">
    <source>
        <dbReference type="ARBA" id="ARBA00022737"/>
    </source>
</evidence>
<evidence type="ECO:0000256" key="2">
    <source>
        <dbReference type="ARBA" id="ARBA00022723"/>
    </source>
</evidence>
<name>A0A8T2GDH2_ARASU</name>
<dbReference type="InterPro" id="IPR053168">
    <property type="entry name" value="Glutamic_endopeptidase"/>
</dbReference>
<organism evidence="12 13">
    <name type="scientific">Arabidopsis suecica</name>
    <name type="common">Swedish thale-cress</name>
    <name type="synonym">Cardaminopsis suecica</name>
    <dbReference type="NCBI Taxonomy" id="45249"/>
    <lineage>
        <taxon>Eukaryota</taxon>
        <taxon>Viridiplantae</taxon>
        <taxon>Streptophyta</taxon>
        <taxon>Embryophyta</taxon>
        <taxon>Tracheophyta</taxon>
        <taxon>Spermatophyta</taxon>
        <taxon>Magnoliopsida</taxon>
        <taxon>eudicotyledons</taxon>
        <taxon>Gunneridae</taxon>
        <taxon>Pentapetalae</taxon>
        <taxon>rosids</taxon>
        <taxon>malvids</taxon>
        <taxon>Brassicales</taxon>
        <taxon>Brassicaceae</taxon>
        <taxon>Camelineae</taxon>
        <taxon>Arabidopsis</taxon>
    </lineage>
</organism>
<dbReference type="InterPro" id="IPR000504">
    <property type="entry name" value="RRM_dom"/>
</dbReference>
<evidence type="ECO:0000256" key="4">
    <source>
        <dbReference type="ARBA" id="ARBA00022771"/>
    </source>
</evidence>
<dbReference type="InterPro" id="IPR003604">
    <property type="entry name" value="Matrin/U1-like-C_Znf_C2H2"/>
</dbReference>
<evidence type="ECO:0000256" key="8">
    <source>
        <dbReference type="PROSITE-ProRule" id="PRU01145"/>
    </source>
</evidence>
<dbReference type="Pfam" id="PF00076">
    <property type="entry name" value="RRM_1"/>
    <property type="match status" value="1"/>
</dbReference>
<dbReference type="GO" id="GO:0003723">
    <property type="term" value="F:RNA binding"/>
    <property type="evidence" value="ECO:0007669"/>
    <property type="project" value="UniProtKB-UniRule"/>
</dbReference>
<keyword evidence="3" id="KW-0677">Repeat</keyword>
<feature type="domain" description="Neprosin PEP catalytic" evidence="11">
    <location>
        <begin position="1"/>
        <end position="208"/>
    </location>
</feature>
<feature type="region of interest" description="Disordered" evidence="9">
    <location>
        <begin position="514"/>
        <end position="552"/>
    </location>
</feature>
<dbReference type="PANTHER" id="PTHR31589">
    <property type="entry name" value="PROTEIN, PUTATIVE (DUF239)-RELATED-RELATED"/>
    <property type="match status" value="1"/>
</dbReference>
<dbReference type="Proteomes" id="UP000694251">
    <property type="component" value="Chromosome 2"/>
</dbReference>
<sequence length="805" mass="91031">MSAGSYSTQLETIEAGWQVCTVLYNDTNPRYFVYWTNDSYTQHGCYNNLCSGFVVVNQAFALGAAVPEVSIRDGLQYEIFTSIWKDRSSGNWWLKFGTHLIVGYWPSSLFNRLGDAASQVHWGGEIVNVKENNQHTSTQMGSGSFAINGFRKASYFRNILVLDENNTTKQPVGASTSETEGSCYDIRVFDSTMVWFQCDDCGESLKKPRLPRHMSMCTATKFSCIDCGNMFGQVSVHYHNQCITEAEKYGPMVRSNGESSKQKHDFDINAELFNSQWFCSLCNATMTCEQDYFAHVYGKKHQEKANEVADMDYSKQQSEHPAVDKNNLTQQPDLDIYVGLSNDYPWFCSLCDINATSEQTLLAHANGKKHRVKVERFDAEQQKRQSTQHSTVDKKDYSKQQIEVDINVGLSNCYPWFCSLCNVKATCQQNLLSHANGRKHRENVELFDATQQQQLEKTTVDKKDTTVNASDGNSEQKKVDLLVSSGVANGYSQAHKKRKLETCDETWKREVVQAEEAKGGGEQKSESKKAKKQDKEKKRKKDKKQTKSDSDFEHDKEDIKQLLVAYSKEELVNLIYKTAEKGSRLISAILESADRDIAQRNIFVRGFGWDTTQENLKTAFESYGEIEECSVVMDKDTGRGKGYGFVMFKTRKGAREALKRPEKRMYNRIVVCNLASEKPGKAGKEQDMAEPVNIDLTKMANQSEAVLPGIELGRGHVLEKMHHQQQQTMDMFGQNMPFYGYSHQFPGFDPMYGALSGNQMLAGLPNYGMFGSGMMTNQGSMLPPPNHLGMAGQYFGDGEQAWHQR</sequence>
<dbReference type="GO" id="GO:0005634">
    <property type="term" value="C:nucleus"/>
    <property type="evidence" value="ECO:0007669"/>
    <property type="project" value="UniProtKB-SubCell"/>
</dbReference>
<evidence type="ECO:0000256" key="6">
    <source>
        <dbReference type="ARBA" id="ARBA00023242"/>
    </source>
</evidence>
<proteinExistence type="predicted"/>
<keyword evidence="5" id="KW-0862">Zinc</keyword>
<gene>
    <name evidence="12" type="ORF">ISN44_As02g013440</name>
</gene>
<dbReference type="SMART" id="SM00360">
    <property type="entry name" value="RRM"/>
    <property type="match status" value="1"/>
</dbReference>
<keyword evidence="7" id="KW-0694">RNA-binding</keyword>
<evidence type="ECO:0000259" key="10">
    <source>
        <dbReference type="PROSITE" id="PS50102"/>
    </source>
</evidence>
<dbReference type="InterPro" id="IPR013087">
    <property type="entry name" value="Znf_C2H2_type"/>
</dbReference>
<reference evidence="12 13" key="1">
    <citation type="submission" date="2020-12" db="EMBL/GenBank/DDBJ databases">
        <title>Concerted genomic and epigenomic changes stabilize Arabidopsis allopolyploids.</title>
        <authorList>
            <person name="Chen Z."/>
        </authorList>
    </citation>
    <scope>NUCLEOTIDE SEQUENCE [LARGE SCALE GENOMIC DNA]</scope>
    <source>
        <strain evidence="12">As9502</strain>
        <tissue evidence="12">Leaf</tissue>
    </source>
</reference>
<keyword evidence="2" id="KW-0479">Metal-binding</keyword>
<dbReference type="OrthoDB" id="21474at2759"/>
<evidence type="ECO:0000256" key="1">
    <source>
        <dbReference type="ARBA" id="ARBA00004123"/>
    </source>
</evidence>
<evidence type="ECO:0000259" key="11">
    <source>
        <dbReference type="PROSITE" id="PS52045"/>
    </source>
</evidence>
<keyword evidence="13" id="KW-1185">Reference proteome</keyword>
<dbReference type="GO" id="GO:0008270">
    <property type="term" value="F:zinc ion binding"/>
    <property type="evidence" value="ECO:0007669"/>
    <property type="project" value="UniProtKB-KW"/>
</dbReference>
<dbReference type="SMART" id="SM00355">
    <property type="entry name" value="ZnF_C2H2"/>
    <property type="match status" value="3"/>
</dbReference>
<evidence type="ECO:0000313" key="12">
    <source>
        <dbReference type="EMBL" id="KAG7641311.1"/>
    </source>
</evidence>
<comment type="caution">
    <text evidence="12">The sequence shown here is derived from an EMBL/GenBank/DDBJ whole genome shotgun (WGS) entry which is preliminary data.</text>
</comment>
<evidence type="ECO:0000256" key="7">
    <source>
        <dbReference type="PROSITE-ProRule" id="PRU00176"/>
    </source>
</evidence>
<evidence type="ECO:0000256" key="5">
    <source>
        <dbReference type="ARBA" id="ARBA00022833"/>
    </source>
</evidence>
<protein>
    <submittedName>
        <fullName evidence="12">RNA recognition motif domain</fullName>
    </submittedName>
</protein>
<keyword evidence="4 8" id="KW-0863">Zinc-finger</keyword>
<evidence type="ECO:0000256" key="9">
    <source>
        <dbReference type="SAM" id="MobiDB-lite"/>
    </source>
</evidence>
<feature type="domain" description="RRM" evidence="10">
    <location>
        <begin position="600"/>
        <end position="677"/>
    </location>
</feature>
<dbReference type="InterPro" id="IPR004314">
    <property type="entry name" value="Neprosin"/>
</dbReference>
<dbReference type="Pfam" id="PF03080">
    <property type="entry name" value="Neprosin"/>
    <property type="match status" value="1"/>
</dbReference>
<dbReference type="EMBL" id="JAEFBJ010000002">
    <property type="protein sequence ID" value="KAG7641311.1"/>
    <property type="molecule type" value="Genomic_DNA"/>
</dbReference>
<dbReference type="PROSITE" id="PS51804">
    <property type="entry name" value="ZF_C2HC_LYAR"/>
    <property type="match status" value="2"/>
</dbReference>
<dbReference type="FunFam" id="3.30.70.330:FF:001975">
    <property type="match status" value="1"/>
</dbReference>
<dbReference type="Pfam" id="PF12874">
    <property type="entry name" value="zf-met"/>
    <property type="match status" value="3"/>
</dbReference>
<dbReference type="Pfam" id="PF08790">
    <property type="entry name" value="zf-LYAR"/>
    <property type="match status" value="1"/>
</dbReference>
<dbReference type="PROSITE" id="PS52045">
    <property type="entry name" value="NEPROSIN_PEP_CD"/>
    <property type="match status" value="1"/>
</dbReference>
<dbReference type="PROSITE" id="PS50102">
    <property type="entry name" value="RRM"/>
    <property type="match status" value="1"/>
</dbReference>